<dbReference type="GO" id="GO:0004799">
    <property type="term" value="F:thymidylate synthase activity"/>
    <property type="evidence" value="ECO:0007669"/>
    <property type="project" value="UniProtKB-UniRule"/>
</dbReference>
<feature type="binding site" evidence="5">
    <location>
        <begin position="146"/>
        <end position="147"/>
    </location>
    <ligand>
        <name>dUMP</name>
        <dbReference type="ChEBI" id="CHEBI:246422"/>
        <note>ligand shared between dimeric partners</note>
    </ligand>
</feature>
<dbReference type="GO" id="GO:0006235">
    <property type="term" value="P:dTTP biosynthetic process"/>
    <property type="evidence" value="ECO:0007669"/>
    <property type="project" value="UniProtKB-UniRule"/>
</dbReference>
<evidence type="ECO:0000313" key="8">
    <source>
        <dbReference type="Proteomes" id="UP000005359"/>
    </source>
</evidence>
<dbReference type="eggNOG" id="COG0207">
    <property type="taxonomic scope" value="Bacteria"/>
</dbReference>
<comment type="pathway">
    <text evidence="5">Pyrimidine metabolism; dTTP biosynthesis.</text>
</comment>
<name>B0G3K9_9FIRM</name>
<dbReference type="HAMAP" id="MF_00008">
    <property type="entry name" value="Thymidy_synth_bact"/>
    <property type="match status" value="1"/>
</dbReference>
<comment type="similarity">
    <text evidence="5">Belongs to the thymidylate synthase family. Bacterial-type ThyA subfamily.</text>
</comment>
<comment type="caution">
    <text evidence="7">The sequence shown here is derived from an EMBL/GenBank/DDBJ whole genome shotgun (WGS) entry which is preliminary data.</text>
</comment>
<feature type="binding site" description="in other chain" evidence="5">
    <location>
        <position position="203"/>
    </location>
    <ligand>
        <name>dUMP</name>
        <dbReference type="ChEBI" id="CHEBI:246422"/>
        <note>ligand shared between dimeric partners</note>
    </ligand>
</feature>
<comment type="subcellular location">
    <subcellularLocation>
        <location evidence="5">Cytoplasm</location>
    </subcellularLocation>
</comment>
<evidence type="ECO:0000256" key="1">
    <source>
        <dbReference type="ARBA" id="ARBA00011947"/>
    </source>
</evidence>
<feature type="binding site" evidence="5">
    <location>
        <position position="290"/>
    </location>
    <ligand>
        <name>(6R)-5,10-methylene-5,6,7,8-tetrahydrofolate</name>
        <dbReference type="ChEBI" id="CHEBI:15636"/>
    </ligand>
</feature>
<evidence type="ECO:0000313" key="7">
    <source>
        <dbReference type="EMBL" id="EDR47753.1"/>
    </source>
</evidence>
<keyword evidence="2 5" id="KW-0489">Methyltransferase</keyword>
<dbReference type="GO" id="GO:0005829">
    <property type="term" value="C:cytosol"/>
    <property type="evidence" value="ECO:0007669"/>
    <property type="project" value="TreeGrafter"/>
</dbReference>
<dbReference type="PRINTS" id="PR00108">
    <property type="entry name" value="THYMDSNTHASE"/>
</dbReference>
<accession>B0G3K9</accession>
<dbReference type="EC" id="2.1.1.45" evidence="1 5"/>
<dbReference type="PaxDb" id="411461-DORFOR_00834"/>
<sequence>MIRMQEERQMSYADQVFIDMCRDIIDNGTDTRGEKVRPVWEDKTPAYTVKKFCVVNRYDLSKEFPALTLRRTAIKSCTDELLWIWQKKSNNIHDLNSHIWDSWADEDGSIGKAYGYQMSVKHQYKEGMFDQVDRVIYDLKNNPYSRRIMTNIYVHQDLHEMNLYPCAYSMTFNVTKKEGHEKLSLNGMLNQRSNDVLTANNWNVCQYAVLLHMLAQVCDMEVGELVHVIADAHIYDRHIPLVEELIKREPLPAPKFWLNPEVKNFYDFTPDDVKLIDYETHEQIKNIPVAV</sequence>
<dbReference type="InterPro" id="IPR045097">
    <property type="entry name" value="Thymidate_synth/dCMP_Mease"/>
</dbReference>
<dbReference type="SUPFAM" id="SSF55831">
    <property type="entry name" value="Thymidylate synthase/dCMP hydroxymethylase"/>
    <property type="match status" value="1"/>
</dbReference>
<proteinExistence type="inferred from homology"/>
<dbReference type="GO" id="GO:0032259">
    <property type="term" value="P:methylation"/>
    <property type="evidence" value="ECO:0007669"/>
    <property type="project" value="UniProtKB-KW"/>
</dbReference>
<dbReference type="UniPathway" id="UPA00575"/>
<dbReference type="Proteomes" id="UP000005359">
    <property type="component" value="Unassembled WGS sequence"/>
</dbReference>
<dbReference type="InterPro" id="IPR036926">
    <property type="entry name" value="Thymidate_synth/dCMP_Mease_sf"/>
</dbReference>
<dbReference type="Pfam" id="PF00303">
    <property type="entry name" value="Thymidylat_synt"/>
    <property type="match status" value="1"/>
</dbReference>
<dbReference type="CDD" id="cd00351">
    <property type="entry name" value="TS_Pyrimidine_HMase"/>
    <property type="match status" value="1"/>
</dbReference>
<evidence type="ECO:0000256" key="4">
    <source>
        <dbReference type="ARBA" id="ARBA00022727"/>
    </source>
</evidence>
<dbReference type="PANTHER" id="PTHR11548">
    <property type="entry name" value="THYMIDYLATE SYNTHASE 1"/>
    <property type="match status" value="1"/>
</dbReference>
<comment type="function">
    <text evidence="5">Catalyzes the reductive methylation of 2'-deoxyuridine-5'-monophosphate (dUMP) to 2'-deoxythymidine-5'-monophosphate (dTMP) while utilizing 5,10-methylenetetrahydrofolate (mTHF) as the methyl donor and reductant in the reaction, yielding dihydrofolate (DHF) as a by-product. This enzymatic reaction provides an intracellular de novo source of dTMP, an essential precursor for DNA biosynthesis.</text>
</comment>
<comment type="catalytic activity">
    <reaction evidence="5">
        <text>dUMP + (6R)-5,10-methylene-5,6,7,8-tetrahydrofolate = 7,8-dihydrofolate + dTMP</text>
        <dbReference type="Rhea" id="RHEA:12104"/>
        <dbReference type="ChEBI" id="CHEBI:15636"/>
        <dbReference type="ChEBI" id="CHEBI:57451"/>
        <dbReference type="ChEBI" id="CHEBI:63528"/>
        <dbReference type="ChEBI" id="CHEBI:246422"/>
        <dbReference type="EC" id="2.1.1.45"/>
    </reaction>
</comment>
<dbReference type="AlphaFoldDB" id="B0G3K9"/>
<keyword evidence="5" id="KW-0963">Cytoplasm</keyword>
<reference evidence="7 8" key="2">
    <citation type="submission" date="2007-10" db="EMBL/GenBank/DDBJ databases">
        <authorList>
            <person name="Fulton L."/>
            <person name="Clifton S."/>
            <person name="Fulton B."/>
            <person name="Xu J."/>
            <person name="Minx P."/>
            <person name="Pepin K.H."/>
            <person name="Johnson M."/>
            <person name="Thiruvilangam P."/>
            <person name="Bhonagiri V."/>
            <person name="Nash W.E."/>
            <person name="Wang C."/>
            <person name="Mardis E.R."/>
            <person name="Wilson R.K."/>
        </authorList>
    </citation>
    <scope>NUCLEOTIDE SEQUENCE [LARGE SCALE GENOMIC DNA]</scope>
    <source>
        <strain evidence="7 8">ATCC 27755</strain>
    </source>
</reference>
<evidence type="ECO:0000256" key="3">
    <source>
        <dbReference type="ARBA" id="ARBA00022679"/>
    </source>
</evidence>
<reference evidence="7 8" key="1">
    <citation type="submission" date="2007-10" db="EMBL/GenBank/DDBJ databases">
        <title>Draft genome sequence of Dorea formicigenerans(ATCC 27755).</title>
        <authorList>
            <person name="Sudarsanam P."/>
            <person name="Ley R."/>
            <person name="Guruge J."/>
            <person name="Turnbaugh P.J."/>
            <person name="Mahowald M."/>
            <person name="Liep D."/>
            <person name="Gordon J."/>
        </authorList>
    </citation>
    <scope>NUCLEOTIDE SEQUENCE [LARGE SCALE GENOMIC DNA]</scope>
    <source>
        <strain evidence="7 8">ATCC 27755</strain>
    </source>
</reference>
<dbReference type="InterPro" id="IPR000398">
    <property type="entry name" value="Thymidylate_synthase"/>
</dbReference>
<feature type="domain" description="Thymidylate synthase/dCMP hydroxymethylase" evidence="6">
    <location>
        <begin position="16"/>
        <end position="286"/>
    </location>
</feature>
<keyword evidence="4 5" id="KW-0545">Nucleotide biosynthesis</keyword>
<feature type="binding site" description="in other chain" evidence="5">
    <location>
        <begin position="233"/>
        <end position="235"/>
    </location>
    <ligand>
        <name>dUMP</name>
        <dbReference type="ChEBI" id="CHEBI:246422"/>
        <note>ligand shared between dimeric partners</note>
    </ligand>
</feature>
<dbReference type="EMBL" id="AAXA02000010">
    <property type="protein sequence ID" value="EDR47753.1"/>
    <property type="molecule type" value="Genomic_DNA"/>
</dbReference>
<organism evidence="7 8">
    <name type="scientific">Dorea formicigenerans ATCC 27755</name>
    <dbReference type="NCBI Taxonomy" id="411461"/>
    <lineage>
        <taxon>Bacteria</taxon>
        <taxon>Bacillati</taxon>
        <taxon>Bacillota</taxon>
        <taxon>Clostridia</taxon>
        <taxon>Lachnospirales</taxon>
        <taxon>Lachnospiraceae</taxon>
        <taxon>Dorea</taxon>
    </lineage>
</organism>
<feature type="binding site" evidence="5">
    <location>
        <position position="195"/>
    </location>
    <ligand>
        <name>(6R)-5,10-methylene-5,6,7,8-tetrahydrofolate</name>
        <dbReference type="ChEBI" id="CHEBI:15636"/>
    </ligand>
</feature>
<keyword evidence="3 5" id="KW-0808">Transferase</keyword>
<evidence type="ECO:0000256" key="2">
    <source>
        <dbReference type="ARBA" id="ARBA00022603"/>
    </source>
</evidence>
<gene>
    <name evidence="5 7" type="primary">thyA</name>
    <name evidence="7" type="ORF">DORFOR_00834</name>
</gene>
<comment type="caution">
    <text evidence="5">Lacks conserved residue(s) required for the propagation of feature annotation.</text>
</comment>
<dbReference type="GO" id="GO:0006231">
    <property type="term" value="P:dTMP biosynthetic process"/>
    <property type="evidence" value="ECO:0007669"/>
    <property type="project" value="UniProtKB-UniRule"/>
</dbReference>
<dbReference type="STRING" id="411461.DORFOR_00834"/>
<dbReference type="InterPro" id="IPR023451">
    <property type="entry name" value="Thymidate_synth/dCMP_Mease_dom"/>
</dbReference>
<evidence type="ECO:0000259" key="6">
    <source>
        <dbReference type="Pfam" id="PF00303"/>
    </source>
</evidence>
<comment type="subunit">
    <text evidence="5">Homodimer.</text>
</comment>
<dbReference type="PANTHER" id="PTHR11548:SF1">
    <property type="entry name" value="THYMIDYLATE SYNTHASE 1"/>
    <property type="match status" value="1"/>
</dbReference>
<evidence type="ECO:0000256" key="5">
    <source>
        <dbReference type="HAMAP-Rule" id="MF_00008"/>
    </source>
</evidence>
<protein>
    <recommendedName>
        <fullName evidence="1 5">Thymidylate synthase</fullName>
        <shortName evidence="5">TS</shortName>
        <shortName evidence="5">TSase</shortName>
        <ecNumber evidence="1 5">2.1.1.45</ecNumber>
    </recommendedName>
</protein>
<feature type="active site" description="Nucleophile" evidence="5">
    <location>
        <position position="166"/>
    </location>
</feature>
<dbReference type="NCBIfam" id="TIGR03284">
    <property type="entry name" value="thym_sym"/>
    <property type="match status" value="1"/>
</dbReference>
<feature type="binding site" description="in other chain" evidence="5">
    <location>
        <begin position="192"/>
        <end position="195"/>
    </location>
    <ligand>
        <name>dUMP</name>
        <dbReference type="ChEBI" id="CHEBI:246422"/>
        <note>ligand shared between dimeric partners</note>
    </ligand>
</feature>
<dbReference type="Gene3D" id="3.30.572.10">
    <property type="entry name" value="Thymidylate synthase/dCMP hydroxymethylase domain"/>
    <property type="match status" value="1"/>
</dbReference>